<evidence type="ECO:0000313" key="3">
    <source>
        <dbReference type="Proteomes" id="UP001164746"/>
    </source>
</evidence>
<feature type="region of interest" description="Disordered" evidence="1">
    <location>
        <begin position="79"/>
        <end position="139"/>
    </location>
</feature>
<keyword evidence="3" id="KW-1185">Reference proteome</keyword>
<protein>
    <submittedName>
        <fullName evidence="2">KAD5-like protein</fullName>
    </submittedName>
</protein>
<evidence type="ECO:0000256" key="1">
    <source>
        <dbReference type="SAM" id="MobiDB-lite"/>
    </source>
</evidence>
<evidence type="ECO:0000313" key="2">
    <source>
        <dbReference type="EMBL" id="WAR08977.1"/>
    </source>
</evidence>
<name>A0ABY7EG40_MYAAR</name>
<dbReference type="Gene3D" id="1.20.890.10">
    <property type="entry name" value="cAMP-dependent protein kinase regulatory subunit, dimerization-anchoring domain"/>
    <property type="match status" value="1"/>
</dbReference>
<proteinExistence type="predicted"/>
<feature type="compositionally biased region" description="Basic and acidic residues" evidence="1">
    <location>
        <begin position="84"/>
        <end position="114"/>
    </location>
</feature>
<feature type="compositionally biased region" description="Basic and acidic residues" evidence="1">
    <location>
        <begin position="123"/>
        <end position="139"/>
    </location>
</feature>
<accession>A0ABY7EG40</accession>
<dbReference type="SUPFAM" id="SSF47391">
    <property type="entry name" value="Dimerization-anchoring domain of cAMP-dependent PK regulatory subunit"/>
    <property type="match status" value="1"/>
</dbReference>
<reference evidence="2" key="1">
    <citation type="submission" date="2022-11" db="EMBL/GenBank/DDBJ databases">
        <title>Centuries of genome instability and evolution in soft-shell clam transmissible cancer (bioRxiv).</title>
        <authorList>
            <person name="Hart S.F.M."/>
            <person name="Yonemitsu M.A."/>
            <person name="Giersch R.M."/>
            <person name="Beal B.F."/>
            <person name="Arriagada G."/>
            <person name="Davis B.W."/>
            <person name="Ostrander E.A."/>
            <person name="Goff S.P."/>
            <person name="Metzger M.J."/>
        </authorList>
    </citation>
    <scope>NUCLEOTIDE SEQUENCE</scope>
    <source>
        <strain evidence="2">MELC-2E11</strain>
        <tissue evidence="2">Siphon/mantle</tissue>
    </source>
</reference>
<dbReference type="Proteomes" id="UP001164746">
    <property type="component" value="Chromosome 6"/>
</dbReference>
<sequence>MTNNIVNAREAAKMYLSTHNIPQMFESLLSCLMVERPEDPVAYVEKKMGQIREIGVENVNWESFVRDLHPYRDPVRLQNVRDGSTFDRERETPEAQGDGRQREKSDYQPDETRRRQMVAAAEQRQKANESRGLKDPEAL</sequence>
<gene>
    <name evidence="2" type="ORF">MAR_018935</name>
</gene>
<dbReference type="EMBL" id="CP111017">
    <property type="protein sequence ID" value="WAR08977.1"/>
    <property type="molecule type" value="Genomic_DNA"/>
</dbReference>
<organism evidence="2 3">
    <name type="scientific">Mya arenaria</name>
    <name type="common">Soft-shell clam</name>
    <dbReference type="NCBI Taxonomy" id="6604"/>
    <lineage>
        <taxon>Eukaryota</taxon>
        <taxon>Metazoa</taxon>
        <taxon>Spiralia</taxon>
        <taxon>Lophotrochozoa</taxon>
        <taxon>Mollusca</taxon>
        <taxon>Bivalvia</taxon>
        <taxon>Autobranchia</taxon>
        <taxon>Heteroconchia</taxon>
        <taxon>Euheterodonta</taxon>
        <taxon>Imparidentia</taxon>
        <taxon>Neoheterodontei</taxon>
        <taxon>Myida</taxon>
        <taxon>Myoidea</taxon>
        <taxon>Myidae</taxon>
        <taxon>Mya</taxon>
    </lineage>
</organism>
<dbReference type="CDD" id="cd22961">
    <property type="entry name" value="DD_TEX55-like"/>
    <property type="match status" value="1"/>
</dbReference>